<organism evidence="1 2">
    <name type="scientific">Jeotgalicoccus nanhaiensis</name>
    <dbReference type="NCBI Taxonomy" id="568603"/>
    <lineage>
        <taxon>Bacteria</taxon>
        <taxon>Bacillati</taxon>
        <taxon>Bacillota</taxon>
        <taxon>Bacilli</taxon>
        <taxon>Bacillales</taxon>
        <taxon>Staphylococcaceae</taxon>
        <taxon>Jeotgalicoccus</taxon>
    </lineage>
</organism>
<name>A0ABR9XWS5_9STAP</name>
<dbReference type="EMBL" id="JADGLW010000002">
    <property type="protein sequence ID" value="MBF0753460.1"/>
    <property type="molecule type" value="Genomic_DNA"/>
</dbReference>
<gene>
    <name evidence="1" type="ORF">IR135_04180</name>
</gene>
<evidence type="ECO:0000313" key="1">
    <source>
        <dbReference type="EMBL" id="MBF0753460.1"/>
    </source>
</evidence>
<sequence length="439" mass="52816">MEELSLIKTALKFIMHLTELNDADCFEIQQTRGNKTIVKYDEEKIIGLLSENKSFDNLEMYSNNTYEYPIEVGSFRRYEEDSRKINLEGKYSGREIKLEISEMSSLYFLKSILNYIDGMDERSIRKTIMKSMRFSRFRRNTRAYIIQEDESLFQKDNELQNECIDLVEYIIKYVQFETLKISNESIFRIEKYRKLRISFIFEHVYRNGVKFENYFSLEELFRYKDFLRKVEQENVNEKIPAREYDPNLIDFYSRASNTDDYYIKYISYYHIMEFYYDKVYKEKLIEEVQELITQPDFSYNNTNDINGIIKKVKSRVKINRDDGQGNEFDSLKIILEKFASADEIKKRLNEQDIELLSYYAENTVKFSGGKELQWKDKKGIYSSIARRIYDTRNSLIHSKDNEDYKWYNPFKDEEELIKEIPLVKTIAEQIIINSAEIIK</sequence>
<accession>A0ABR9XWS5</accession>
<protein>
    <recommendedName>
        <fullName evidence="3">Apea-like HEPN domain-containing protein</fullName>
    </recommendedName>
</protein>
<reference evidence="1 2" key="1">
    <citation type="submission" date="2020-10" db="EMBL/GenBank/DDBJ databases">
        <title>Mouse Oral microbiota.</title>
        <authorList>
            <person name="Joseph S."/>
            <person name="Aduse-Opoku J."/>
        </authorList>
    </citation>
    <scope>NUCLEOTIDE SEQUENCE [LARGE SCALE GENOMIC DNA]</scope>
    <source>
        <strain evidence="1 2">19428wE5_W307</strain>
    </source>
</reference>
<dbReference type="RefSeq" id="WP_135096972.1">
    <property type="nucleotide sequence ID" value="NZ_JADGLW010000002.1"/>
</dbReference>
<comment type="caution">
    <text evidence="1">The sequence shown here is derived from an EMBL/GenBank/DDBJ whole genome shotgun (WGS) entry which is preliminary data.</text>
</comment>
<proteinExistence type="predicted"/>
<evidence type="ECO:0008006" key="3">
    <source>
        <dbReference type="Google" id="ProtNLM"/>
    </source>
</evidence>
<keyword evidence="2" id="KW-1185">Reference proteome</keyword>
<evidence type="ECO:0000313" key="2">
    <source>
        <dbReference type="Proteomes" id="UP000647980"/>
    </source>
</evidence>
<dbReference type="Proteomes" id="UP000647980">
    <property type="component" value="Unassembled WGS sequence"/>
</dbReference>